<dbReference type="EMBL" id="JYDO01000074">
    <property type="protein sequence ID" value="KRZ72720.1"/>
    <property type="molecule type" value="Genomic_DNA"/>
</dbReference>
<keyword evidence="3" id="KW-1185">Reference proteome</keyword>
<evidence type="ECO:0000313" key="3">
    <source>
        <dbReference type="Proteomes" id="UP000054843"/>
    </source>
</evidence>
<protein>
    <recommendedName>
        <fullName evidence="4">Secreted protein</fullName>
    </recommendedName>
</protein>
<organism evidence="2 3">
    <name type="scientific">Trichinella papuae</name>
    <dbReference type="NCBI Taxonomy" id="268474"/>
    <lineage>
        <taxon>Eukaryota</taxon>
        <taxon>Metazoa</taxon>
        <taxon>Ecdysozoa</taxon>
        <taxon>Nematoda</taxon>
        <taxon>Enoplea</taxon>
        <taxon>Dorylaimia</taxon>
        <taxon>Trichinellida</taxon>
        <taxon>Trichinellidae</taxon>
        <taxon>Trichinella</taxon>
    </lineage>
</organism>
<feature type="signal peptide" evidence="1">
    <location>
        <begin position="1"/>
        <end position="20"/>
    </location>
</feature>
<gene>
    <name evidence="2" type="ORF">T10_5256</name>
</gene>
<reference evidence="2 3" key="1">
    <citation type="submission" date="2015-01" db="EMBL/GenBank/DDBJ databases">
        <title>Evolution of Trichinella species and genotypes.</title>
        <authorList>
            <person name="Korhonen P.K."/>
            <person name="Edoardo P."/>
            <person name="Giuseppe L.R."/>
            <person name="Gasser R.B."/>
        </authorList>
    </citation>
    <scope>NUCLEOTIDE SEQUENCE [LARGE SCALE GENOMIC DNA]</scope>
    <source>
        <strain evidence="2">ISS1980</strain>
    </source>
</reference>
<proteinExistence type="predicted"/>
<feature type="chain" id="PRO_5006882689" description="Secreted protein" evidence="1">
    <location>
        <begin position="21"/>
        <end position="96"/>
    </location>
</feature>
<keyword evidence="1" id="KW-0732">Signal</keyword>
<name>A0A0V1MME8_9BILA</name>
<evidence type="ECO:0008006" key="4">
    <source>
        <dbReference type="Google" id="ProtNLM"/>
    </source>
</evidence>
<sequence>MHYVFFKFRVILTLYWTVLAWERTSCASRHVSTSCQAYHRFRNHVTAAAVNHQPVRSALGSQLGKVVNVTFSFLIYAVRRCSEREVNSLMVIHMRA</sequence>
<evidence type="ECO:0000256" key="1">
    <source>
        <dbReference type="SAM" id="SignalP"/>
    </source>
</evidence>
<comment type="caution">
    <text evidence="2">The sequence shown here is derived from an EMBL/GenBank/DDBJ whole genome shotgun (WGS) entry which is preliminary data.</text>
</comment>
<dbReference type="Proteomes" id="UP000054843">
    <property type="component" value="Unassembled WGS sequence"/>
</dbReference>
<evidence type="ECO:0000313" key="2">
    <source>
        <dbReference type="EMBL" id="KRZ72720.1"/>
    </source>
</evidence>
<dbReference type="AlphaFoldDB" id="A0A0V1MME8"/>
<accession>A0A0V1MME8</accession>